<dbReference type="PANTHER" id="PTHR43780">
    <property type="entry name" value="1-AMINOCYCLOPROPANE-1-CARBOXYLATE DEAMINASE-RELATED"/>
    <property type="match status" value="1"/>
</dbReference>
<comment type="caution">
    <text evidence="4">The sequence shown here is derived from an EMBL/GenBank/DDBJ whole genome shotgun (WGS) entry which is preliminary data.</text>
</comment>
<dbReference type="GO" id="GO:0019148">
    <property type="term" value="F:D-cysteine desulfhydrase activity"/>
    <property type="evidence" value="ECO:0000318"/>
    <property type="project" value="GO_Central"/>
</dbReference>
<keyword evidence="3" id="KW-0663">Pyridoxal phosphate</keyword>
<evidence type="ECO:0000313" key="4">
    <source>
        <dbReference type="EMBL" id="KMZ58459.1"/>
    </source>
</evidence>
<organism evidence="4 5">
    <name type="scientific">Zostera marina</name>
    <name type="common">Eelgrass</name>
    <dbReference type="NCBI Taxonomy" id="29655"/>
    <lineage>
        <taxon>Eukaryota</taxon>
        <taxon>Viridiplantae</taxon>
        <taxon>Streptophyta</taxon>
        <taxon>Embryophyta</taxon>
        <taxon>Tracheophyta</taxon>
        <taxon>Spermatophyta</taxon>
        <taxon>Magnoliopsida</taxon>
        <taxon>Liliopsida</taxon>
        <taxon>Zosteraceae</taxon>
        <taxon>Zostera</taxon>
    </lineage>
</organism>
<dbReference type="STRING" id="29655.A0A0K9NNV2"/>
<comment type="cofactor">
    <cofactor evidence="1">
        <name>pyridoxal 5'-phosphate</name>
        <dbReference type="ChEBI" id="CHEBI:597326"/>
    </cofactor>
</comment>
<dbReference type="OMA" id="WIERRMP"/>
<accession>A0A0K9NNV2</accession>
<dbReference type="EMBL" id="LFYR01001927">
    <property type="protein sequence ID" value="KMZ58459.1"/>
    <property type="molecule type" value="Genomic_DNA"/>
</dbReference>
<reference evidence="5" key="1">
    <citation type="journal article" date="2016" name="Nature">
        <title>The genome of the seagrass Zostera marina reveals angiosperm adaptation to the sea.</title>
        <authorList>
            <person name="Olsen J.L."/>
            <person name="Rouze P."/>
            <person name="Verhelst B."/>
            <person name="Lin Y.-C."/>
            <person name="Bayer T."/>
            <person name="Collen J."/>
            <person name="Dattolo E."/>
            <person name="De Paoli E."/>
            <person name="Dittami S."/>
            <person name="Maumus F."/>
            <person name="Michel G."/>
            <person name="Kersting A."/>
            <person name="Lauritano C."/>
            <person name="Lohaus R."/>
            <person name="Toepel M."/>
            <person name="Tonon T."/>
            <person name="Vanneste K."/>
            <person name="Amirebrahimi M."/>
            <person name="Brakel J."/>
            <person name="Bostroem C."/>
            <person name="Chovatia M."/>
            <person name="Grimwood J."/>
            <person name="Jenkins J.W."/>
            <person name="Jueterbock A."/>
            <person name="Mraz A."/>
            <person name="Stam W.T."/>
            <person name="Tice H."/>
            <person name="Bornberg-Bauer E."/>
            <person name="Green P.J."/>
            <person name="Pearson G.A."/>
            <person name="Procaccini G."/>
            <person name="Duarte C.M."/>
            <person name="Schmutz J."/>
            <person name="Reusch T.B.H."/>
            <person name="Van de Peer Y."/>
        </authorList>
    </citation>
    <scope>NUCLEOTIDE SEQUENCE [LARGE SCALE GENOMIC DNA]</scope>
    <source>
        <strain evidence="5">cv. Finnish</strain>
    </source>
</reference>
<evidence type="ECO:0000313" key="5">
    <source>
        <dbReference type="Proteomes" id="UP000036987"/>
    </source>
</evidence>
<dbReference type="Proteomes" id="UP000036987">
    <property type="component" value="Unassembled WGS sequence"/>
</dbReference>
<gene>
    <name evidence="4" type="ORF">ZOSMA_76G00150</name>
</gene>
<dbReference type="Gene3D" id="3.40.50.1100">
    <property type="match status" value="1"/>
</dbReference>
<sequence length="279" mass="30921">MSLSLKKRVDFLGKKNNPSSSPLPPPTHTEKPAIPIGYNLVSLMYATNVVYVSKSVYADRTKMLRDHADLVTASSSSSIFTLDDVIYGCDHEMKNKVVMINEGAVSATALLGVIHLVRSLSQPHLLGRNETIKIVLDAGIGTTTTGVGLAVKILGLAWKIVAVMLGGESLKAYKNREMDLISDFNRSYVMSHDVVCKFDSSGIVEWVERIHPRRKMEECKKISQQTGIPVDPIYTLAAWEYPVRFSQEHFPKVVMLHTGGTLGMFGLAQRYMNSFHPKP</sequence>
<name>A0A0K9NNV2_ZOSMR</name>
<proteinExistence type="inferred from homology"/>
<dbReference type="InterPro" id="IPR036052">
    <property type="entry name" value="TrpB-like_PALP_sf"/>
</dbReference>
<evidence type="ECO:0000256" key="3">
    <source>
        <dbReference type="ARBA" id="ARBA00022898"/>
    </source>
</evidence>
<protein>
    <submittedName>
        <fullName evidence="4">Uncharacterized protein</fullName>
    </submittedName>
</protein>
<evidence type="ECO:0000256" key="2">
    <source>
        <dbReference type="ARBA" id="ARBA00008639"/>
    </source>
</evidence>
<comment type="similarity">
    <text evidence="2">Belongs to the ACC deaminase/D-cysteine desulfhydrase family.</text>
</comment>
<dbReference type="OrthoDB" id="10266364at2759"/>
<dbReference type="PANTHER" id="PTHR43780:SF7">
    <property type="entry name" value="D-CYSTEINE DESULFHYDRASE 2, MITOCHONDRIAL"/>
    <property type="match status" value="1"/>
</dbReference>
<evidence type="ECO:0000256" key="1">
    <source>
        <dbReference type="ARBA" id="ARBA00001933"/>
    </source>
</evidence>
<dbReference type="InterPro" id="IPR027278">
    <property type="entry name" value="ACCD_DCysDesulf"/>
</dbReference>
<keyword evidence="5" id="KW-1185">Reference proteome</keyword>
<dbReference type="SUPFAM" id="SSF53686">
    <property type="entry name" value="Tryptophan synthase beta subunit-like PLP-dependent enzymes"/>
    <property type="match status" value="1"/>
</dbReference>
<dbReference type="AlphaFoldDB" id="A0A0K9NNV2"/>